<accession>A0A1R2D1Y2</accession>
<protein>
    <submittedName>
        <fullName evidence="3">Uncharacterized protein</fullName>
    </submittedName>
</protein>
<organism evidence="3 4">
    <name type="scientific">Stentor coeruleus</name>
    <dbReference type="NCBI Taxonomy" id="5963"/>
    <lineage>
        <taxon>Eukaryota</taxon>
        <taxon>Sar</taxon>
        <taxon>Alveolata</taxon>
        <taxon>Ciliophora</taxon>
        <taxon>Postciliodesmatophora</taxon>
        <taxon>Heterotrichea</taxon>
        <taxon>Heterotrichida</taxon>
        <taxon>Stentoridae</taxon>
        <taxon>Stentor</taxon>
    </lineage>
</organism>
<dbReference type="Proteomes" id="UP000187209">
    <property type="component" value="Unassembled WGS sequence"/>
</dbReference>
<keyword evidence="4" id="KW-1185">Reference proteome</keyword>
<feature type="coiled-coil region" evidence="1">
    <location>
        <begin position="382"/>
        <end position="423"/>
    </location>
</feature>
<reference evidence="3 4" key="1">
    <citation type="submission" date="2016-11" db="EMBL/GenBank/DDBJ databases">
        <title>The macronuclear genome of Stentor coeruleus: a giant cell with tiny introns.</title>
        <authorList>
            <person name="Slabodnick M."/>
            <person name="Ruby J.G."/>
            <person name="Reiff S.B."/>
            <person name="Swart E.C."/>
            <person name="Gosai S."/>
            <person name="Prabakaran S."/>
            <person name="Witkowska E."/>
            <person name="Larue G.E."/>
            <person name="Fisher S."/>
            <person name="Freeman R.M."/>
            <person name="Gunawardena J."/>
            <person name="Chu W."/>
            <person name="Stover N.A."/>
            <person name="Gregory B.D."/>
            <person name="Nowacki M."/>
            <person name="Derisi J."/>
            <person name="Roy S.W."/>
            <person name="Marshall W.F."/>
            <person name="Sood P."/>
        </authorList>
    </citation>
    <scope>NUCLEOTIDE SEQUENCE [LARGE SCALE GENOMIC DNA]</scope>
    <source>
        <strain evidence="3">WM001</strain>
    </source>
</reference>
<feature type="coiled-coil region" evidence="1">
    <location>
        <begin position="101"/>
        <end position="199"/>
    </location>
</feature>
<evidence type="ECO:0000256" key="1">
    <source>
        <dbReference type="SAM" id="Coils"/>
    </source>
</evidence>
<dbReference type="AlphaFoldDB" id="A0A1R2D1Y2"/>
<comment type="caution">
    <text evidence="3">The sequence shown here is derived from an EMBL/GenBank/DDBJ whole genome shotgun (WGS) entry which is preliminary data.</text>
</comment>
<feature type="region of interest" description="Disordered" evidence="2">
    <location>
        <begin position="55"/>
        <end position="94"/>
    </location>
</feature>
<feature type="coiled-coil region" evidence="1">
    <location>
        <begin position="9"/>
        <end position="36"/>
    </location>
</feature>
<feature type="coiled-coil region" evidence="1">
    <location>
        <begin position="528"/>
        <end position="555"/>
    </location>
</feature>
<evidence type="ECO:0000313" key="3">
    <source>
        <dbReference type="EMBL" id="OMJ95253.1"/>
    </source>
</evidence>
<keyword evidence="1" id="KW-0175">Coiled coil</keyword>
<sequence length="816" mass="96524">MQENDSELNSILREARENYQKRIEDLKSSLNSISIMSQNKNLHNNLEKHMLTKANSRSPEGLKNSVRFHPNILPSSNEVPKSTRLRPSNSEDSGLKSKMLALKLEQEYINNSQLLEELRNMNHKIMSLEENLERWKKSYQEAEENNISLRSRLKDATMQINKLTSEISRIKDKNKAINIKDFENLKMRYKQKMTFVKEKMVGQANERQALVNEISLLKKRENDFKRVCETQISEICEEYTSKIKTLKSQHNEAITKLKMEYETRAETENSKYIEDINSLNTCLSDSEANLFQYKKKLEDYEKYMNLSKEKIEEYEFLVQSGNDKLNTLLQIKDSLDQALREKDLLINGLHSTLQKERLDYETKIKNITNDAKSLKINHSKIIEEYEMQNSTYKKTQSDLENKLESERKKTINLENKSACLEEAYSDLKHNYDNVLYKCQILESQITQQSNDYQKQIDKEMSIYNDHIQGLENELKSFYAVNNAQAKELDELKKLFVEIEAKQDEDMKAVKQNHDENIREIKNIDRCEYMQLTGVLENTKIQLEECENQLGGYRKKDFEYEKVVKALDNELRENAEMKAWIGKWRKNMGVIRKNKDDLNLQVRKVRETVECIKTCVKEGFEDYKNYQYKCLLSFGKTFMKHIESIKRSQSLHMHQYSQENSKISYELEKAYEKISTLEKSLQSPRFNSKNIEENSTLLQTPEHQDIQKPNNFYITSLYQIISQISFLEGSIEESYNSLYQQVQETKISIQQDKETLEKDNKDTAEQAKKSIEYYRDQFQKLENEKNLESHISQQELFTLEQRLSEVLDCIRNERLSF</sequence>
<dbReference type="EMBL" id="MPUH01000015">
    <property type="protein sequence ID" value="OMJ95253.1"/>
    <property type="molecule type" value="Genomic_DNA"/>
</dbReference>
<name>A0A1R2D1Y2_9CILI</name>
<evidence type="ECO:0000256" key="2">
    <source>
        <dbReference type="SAM" id="MobiDB-lite"/>
    </source>
</evidence>
<gene>
    <name evidence="3" type="ORF">SteCoe_1468</name>
</gene>
<proteinExistence type="predicted"/>
<evidence type="ECO:0000313" key="4">
    <source>
        <dbReference type="Proteomes" id="UP000187209"/>
    </source>
</evidence>
<feature type="compositionally biased region" description="Polar residues" evidence="2">
    <location>
        <begin position="73"/>
        <end position="92"/>
    </location>
</feature>
<feature type="coiled-coil region" evidence="1">
    <location>
        <begin position="738"/>
        <end position="783"/>
    </location>
</feature>